<dbReference type="Pfam" id="PF00999">
    <property type="entry name" value="Na_H_Exchanger"/>
    <property type="match status" value="1"/>
</dbReference>
<evidence type="ECO:0000256" key="8">
    <source>
        <dbReference type="ARBA" id="ARBA00023136"/>
    </source>
</evidence>
<organism evidence="15 16">
    <name type="scientific">Raphidocelis subcapitata</name>
    <dbReference type="NCBI Taxonomy" id="307507"/>
    <lineage>
        <taxon>Eukaryota</taxon>
        <taxon>Viridiplantae</taxon>
        <taxon>Chlorophyta</taxon>
        <taxon>core chlorophytes</taxon>
        <taxon>Chlorophyceae</taxon>
        <taxon>CS clade</taxon>
        <taxon>Sphaeropleales</taxon>
        <taxon>Selenastraceae</taxon>
        <taxon>Raphidocelis</taxon>
    </lineage>
</organism>
<keyword evidence="4 13" id="KW-0812">Transmembrane</keyword>
<feature type="transmembrane region" description="Helical" evidence="13">
    <location>
        <begin position="420"/>
        <end position="441"/>
    </location>
</feature>
<feature type="transmembrane region" description="Helical" evidence="13">
    <location>
        <begin position="208"/>
        <end position="234"/>
    </location>
</feature>
<evidence type="ECO:0000256" key="6">
    <source>
        <dbReference type="ARBA" id="ARBA00023053"/>
    </source>
</evidence>
<feature type="transmembrane region" description="Helical" evidence="13">
    <location>
        <begin position="382"/>
        <end position="405"/>
    </location>
</feature>
<keyword evidence="3" id="KW-1003">Cell membrane</keyword>
<feature type="transmembrane region" description="Helical" evidence="13">
    <location>
        <begin position="112"/>
        <end position="135"/>
    </location>
</feature>
<evidence type="ECO:0000256" key="5">
    <source>
        <dbReference type="ARBA" id="ARBA00022989"/>
    </source>
</evidence>
<evidence type="ECO:0000256" key="4">
    <source>
        <dbReference type="ARBA" id="ARBA00022692"/>
    </source>
</evidence>
<feature type="compositionally biased region" description="Low complexity" evidence="12">
    <location>
        <begin position="797"/>
        <end position="816"/>
    </location>
</feature>
<dbReference type="GO" id="GO:0015386">
    <property type="term" value="F:potassium:proton antiporter activity"/>
    <property type="evidence" value="ECO:0007669"/>
    <property type="project" value="TreeGrafter"/>
</dbReference>
<keyword evidence="16" id="KW-1185">Reference proteome</keyword>
<feature type="domain" description="Cation/H+ exchanger transmembrane" evidence="14">
    <location>
        <begin position="26"/>
        <end position="441"/>
    </location>
</feature>
<feature type="transmembrane region" description="Helical" evidence="13">
    <location>
        <begin position="18"/>
        <end position="36"/>
    </location>
</feature>
<dbReference type="GO" id="GO:0015385">
    <property type="term" value="F:sodium:proton antiporter activity"/>
    <property type="evidence" value="ECO:0007669"/>
    <property type="project" value="InterPro"/>
</dbReference>
<dbReference type="InterPro" id="IPR006153">
    <property type="entry name" value="Cation/H_exchanger_TM"/>
</dbReference>
<protein>
    <recommendedName>
        <fullName evidence="14">Cation/H+ exchanger transmembrane domain-containing protein</fullName>
    </recommendedName>
</protein>
<keyword evidence="8 13" id="KW-0472">Membrane</keyword>
<accession>A0A2V0NM26</accession>
<dbReference type="EMBL" id="BDRX01000001">
    <property type="protein sequence ID" value="GBF87432.1"/>
    <property type="molecule type" value="Genomic_DNA"/>
</dbReference>
<gene>
    <name evidence="15" type="ORF">Rsub_00143</name>
</gene>
<evidence type="ECO:0000313" key="16">
    <source>
        <dbReference type="Proteomes" id="UP000247498"/>
    </source>
</evidence>
<dbReference type="FunCoup" id="A0A2V0NM26">
    <property type="interactions" value="9"/>
</dbReference>
<comment type="catalytic activity">
    <reaction evidence="10">
        <text>Na(+)(in) + H(+)(out) = Na(+)(out) + H(+)(in)</text>
        <dbReference type="Rhea" id="RHEA:29419"/>
        <dbReference type="ChEBI" id="CHEBI:15378"/>
        <dbReference type="ChEBI" id="CHEBI:29101"/>
    </reaction>
</comment>
<keyword evidence="6" id="KW-0915">Sodium</keyword>
<evidence type="ECO:0000256" key="13">
    <source>
        <dbReference type="SAM" id="Phobius"/>
    </source>
</evidence>
<sequence>MAAAPGHGDGGGVPPTDAVLFLVTCLFVGLATQHFARPLLRHVPYTAVLLAIGLCIGLLQAIPPATLNFTETLHLWMHMEPHLLLMIFLPTIGFSAGIGQEPHLLRKNWGQILILAWPGVAISFVIIALCGRYFFPYGWTWPQSLLFGAMLSATDPVAVVAVLHEVGADAKLASVIDGESLVNDGSALVIFLVLQQIVQGASLGAGQIVVLFCRLALLGAAVGVAFGAATSWWLSRLTREPTHQIILTFTAAYSCYYVAEELLGASGLLAVVCCGFTASLIGGRQITSHVAVQMQAFWSALEWVANTILFLAVGMALAFVLLPPAHPLLQFEAKVAKHVTPIDAGYCVVLYLWMLVARAASIGAFLPLLSTGRVGYAMTLRTAAVMVWAGLRGAVGVAMSLFVLFDPLIESEEFKAHCVFYMAAMAFLTVVVNGSTTKALLGALGMLRRTPAELQVLEHVVADLEAIQSDAIARSPRDPVLGDPTPSAVRAWTRLDAAAGALQAARRRAAPPRRSGAFMRRAVDVEAAAPAGAPVGAGIDIEREASLIAEYRKRLLCAIKAYIGDEFCCFKLDTSEALELQEVASTALDRAEAGPLATWELLHARLAPAWPIERAAALLSRLPLLAPAARALERPAACRRLLLASALARAHRAANKLGREYLGQVATASRDGGDDDAISDSAADPEVQQAAAIVLAESAACADAAAAYARESLLPGHARGAALLRSRLAALQILQEQGAFVGRLQDAGLIAGEEAHTIREQLSDHLEALLATPKWRGPPKERERRRGAAKGGGDGVGAADAAGGAPAGRRVASAPSGMARTGTFTEPLRMGARPRAD</sequence>
<evidence type="ECO:0000313" key="15">
    <source>
        <dbReference type="EMBL" id="GBF87432.1"/>
    </source>
</evidence>
<feature type="region of interest" description="Disordered" evidence="12">
    <location>
        <begin position="771"/>
        <end position="837"/>
    </location>
</feature>
<dbReference type="Gene3D" id="6.10.140.1330">
    <property type="match status" value="1"/>
</dbReference>
<comment type="caution">
    <text evidence="15">The sequence shown here is derived from an EMBL/GenBank/DDBJ whole genome shotgun (WGS) entry which is preliminary data.</text>
</comment>
<evidence type="ECO:0000256" key="1">
    <source>
        <dbReference type="ARBA" id="ARBA00004651"/>
    </source>
</evidence>
<evidence type="ECO:0000256" key="7">
    <source>
        <dbReference type="ARBA" id="ARBA00023065"/>
    </source>
</evidence>
<feature type="transmembrane region" description="Helical" evidence="13">
    <location>
        <begin position="43"/>
        <end position="62"/>
    </location>
</feature>
<keyword evidence="5 13" id="KW-1133">Transmembrane helix</keyword>
<keyword evidence="9" id="KW-0739">Sodium transport</keyword>
<evidence type="ECO:0000256" key="3">
    <source>
        <dbReference type="ARBA" id="ARBA00022475"/>
    </source>
</evidence>
<dbReference type="PANTHER" id="PTHR10110:SF86">
    <property type="entry name" value="SODIUM_HYDROGEN EXCHANGER 7"/>
    <property type="match status" value="1"/>
</dbReference>
<evidence type="ECO:0000256" key="9">
    <source>
        <dbReference type="ARBA" id="ARBA00023201"/>
    </source>
</evidence>
<evidence type="ECO:0000256" key="10">
    <source>
        <dbReference type="ARBA" id="ARBA00047524"/>
    </source>
</evidence>
<feature type="transmembrane region" description="Helical" evidence="13">
    <location>
        <begin position="303"/>
        <end position="322"/>
    </location>
</feature>
<comment type="catalytic activity">
    <reaction evidence="11">
        <text>K(+)(in) + H(+)(out) = K(+)(out) + H(+)(in)</text>
        <dbReference type="Rhea" id="RHEA:29467"/>
        <dbReference type="ChEBI" id="CHEBI:15378"/>
        <dbReference type="ChEBI" id="CHEBI:29103"/>
    </reaction>
</comment>
<keyword evidence="2" id="KW-0813">Transport</keyword>
<comment type="subcellular location">
    <subcellularLocation>
        <location evidence="1">Cell membrane</location>
        <topology evidence="1">Multi-pass membrane protein</topology>
    </subcellularLocation>
</comment>
<dbReference type="InterPro" id="IPR018422">
    <property type="entry name" value="Cation/H_exchanger_CPA1"/>
</dbReference>
<reference evidence="15 16" key="1">
    <citation type="journal article" date="2018" name="Sci. Rep.">
        <title>Raphidocelis subcapitata (=Pseudokirchneriella subcapitata) provides an insight into genome evolution and environmental adaptations in the Sphaeropleales.</title>
        <authorList>
            <person name="Suzuki S."/>
            <person name="Yamaguchi H."/>
            <person name="Nakajima N."/>
            <person name="Kawachi M."/>
        </authorList>
    </citation>
    <scope>NUCLEOTIDE SEQUENCE [LARGE SCALE GENOMIC DNA]</scope>
    <source>
        <strain evidence="15 16">NIES-35</strain>
    </source>
</reference>
<dbReference type="GO" id="GO:0098719">
    <property type="term" value="P:sodium ion import across plasma membrane"/>
    <property type="evidence" value="ECO:0007669"/>
    <property type="project" value="TreeGrafter"/>
</dbReference>
<evidence type="ECO:0000259" key="14">
    <source>
        <dbReference type="Pfam" id="PF00999"/>
    </source>
</evidence>
<dbReference type="AlphaFoldDB" id="A0A2V0NM26"/>
<feature type="transmembrane region" description="Helical" evidence="13">
    <location>
        <begin position="265"/>
        <end position="282"/>
    </location>
</feature>
<dbReference type="PANTHER" id="PTHR10110">
    <property type="entry name" value="SODIUM/HYDROGEN EXCHANGER"/>
    <property type="match status" value="1"/>
</dbReference>
<proteinExistence type="predicted"/>
<evidence type="ECO:0000256" key="11">
    <source>
        <dbReference type="ARBA" id="ARBA00047912"/>
    </source>
</evidence>
<dbReference type="GO" id="GO:0005886">
    <property type="term" value="C:plasma membrane"/>
    <property type="evidence" value="ECO:0007669"/>
    <property type="project" value="UniProtKB-SubCell"/>
</dbReference>
<feature type="transmembrane region" description="Helical" evidence="13">
    <location>
        <begin position="350"/>
        <end position="370"/>
    </location>
</feature>
<dbReference type="OrthoDB" id="196264at2759"/>
<dbReference type="GO" id="GO:0051453">
    <property type="term" value="P:regulation of intracellular pH"/>
    <property type="evidence" value="ECO:0007669"/>
    <property type="project" value="TreeGrafter"/>
</dbReference>
<evidence type="ECO:0000256" key="2">
    <source>
        <dbReference type="ARBA" id="ARBA00022448"/>
    </source>
</evidence>
<name>A0A2V0NM26_9CHLO</name>
<feature type="transmembrane region" description="Helical" evidence="13">
    <location>
        <begin position="241"/>
        <end position="259"/>
    </location>
</feature>
<dbReference type="InParanoid" id="A0A2V0NM26"/>
<keyword evidence="7" id="KW-0406">Ion transport</keyword>
<feature type="transmembrane region" description="Helical" evidence="13">
    <location>
        <begin position="82"/>
        <end position="100"/>
    </location>
</feature>
<dbReference type="Proteomes" id="UP000247498">
    <property type="component" value="Unassembled WGS sequence"/>
</dbReference>
<evidence type="ECO:0000256" key="12">
    <source>
        <dbReference type="SAM" id="MobiDB-lite"/>
    </source>
</evidence>